<feature type="non-terminal residue" evidence="2">
    <location>
        <position position="94"/>
    </location>
</feature>
<name>A0AAV5SCT7_9BILA</name>
<feature type="non-terminal residue" evidence="2">
    <location>
        <position position="1"/>
    </location>
</feature>
<evidence type="ECO:0000256" key="1">
    <source>
        <dbReference type="SAM" id="MobiDB-lite"/>
    </source>
</evidence>
<dbReference type="Proteomes" id="UP001432027">
    <property type="component" value="Unassembled WGS sequence"/>
</dbReference>
<organism evidence="2 3">
    <name type="scientific">Pristionchus entomophagus</name>
    <dbReference type="NCBI Taxonomy" id="358040"/>
    <lineage>
        <taxon>Eukaryota</taxon>
        <taxon>Metazoa</taxon>
        <taxon>Ecdysozoa</taxon>
        <taxon>Nematoda</taxon>
        <taxon>Chromadorea</taxon>
        <taxon>Rhabditida</taxon>
        <taxon>Rhabditina</taxon>
        <taxon>Diplogasteromorpha</taxon>
        <taxon>Diplogasteroidea</taxon>
        <taxon>Neodiplogasteridae</taxon>
        <taxon>Pristionchus</taxon>
    </lineage>
</organism>
<evidence type="ECO:0000313" key="2">
    <source>
        <dbReference type="EMBL" id="GMS80245.1"/>
    </source>
</evidence>
<feature type="region of interest" description="Disordered" evidence="1">
    <location>
        <begin position="1"/>
        <end position="22"/>
    </location>
</feature>
<evidence type="ECO:0000313" key="3">
    <source>
        <dbReference type="Proteomes" id="UP001432027"/>
    </source>
</evidence>
<dbReference type="AlphaFoldDB" id="A0AAV5SCT7"/>
<gene>
    <name evidence="2" type="ORF">PENTCL1PPCAC_2420</name>
</gene>
<comment type="caution">
    <text evidence="2">The sequence shown here is derived from an EMBL/GenBank/DDBJ whole genome shotgun (WGS) entry which is preliminary data.</text>
</comment>
<proteinExistence type="predicted"/>
<sequence length="94" mass="11385">FSHVQVPSSSHRRSRRFDRRGGRAVGNGISLWGLRRVWNGRLWWLRWRMAQTHVRRIWRIRRIRRMGKISDRTTSISRTLTYVQISVINIFSLL</sequence>
<accession>A0AAV5SCT7</accession>
<protein>
    <recommendedName>
        <fullName evidence="4">Ribosomal protein</fullName>
    </recommendedName>
</protein>
<reference evidence="2" key="1">
    <citation type="submission" date="2023-10" db="EMBL/GenBank/DDBJ databases">
        <title>Genome assembly of Pristionchus species.</title>
        <authorList>
            <person name="Yoshida K."/>
            <person name="Sommer R.J."/>
        </authorList>
    </citation>
    <scope>NUCLEOTIDE SEQUENCE</scope>
    <source>
        <strain evidence="2">RS0144</strain>
    </source>
</reference>
<evidence type="ECO:0008006" key="4">
    <source>
        <dbReference type="Google" id="ProtNLM"/>
    </source>
</evidence>
<dbReference type="EMBL" id="BTSX01000001">
    <property type="protein sequence ID" value="GMS80245.1"/>
    <property type="molecule type" value="Genomic_DNA"/>
</dbReference>
<keyword evidence="3" id="KW-1185">Reference proteome</keyword>